<dbReference type="Proteomes" id="UP000182057">
    <property type="component" value="Unassembled WGS sequence"/>
</dbReference>
<proteinExistence type="predicted"/>
<sequence length="97" mass="11232">MKSVRKSNLLTTSLIMLFFFSLIGFWGCEKGELFGKDYSEHLDLGTFELSKMSEKDMTIMSQALQRLDIDMKEGLYHVKQTSGAEVNISEELFNWYC</sequence>
<dbReference type="AlphaFoldDB" id="A0A1D3UW66"/>
<dbReference type="RefSeq" id="WP_256122252.1">
    <property type="nucleotide sequence ID" value="NZ_FMMM01000080.1"/>
</dbReference>
<gene>
    <name evidence="1" type="ORF">TFUB20_02530</name>
</gene>
<protein>
    <submittedName>
        <fullName evidence="1">Uncharacterized protein</fullName>
    </submittedName>
</protein>
<accession>A0A1D3UW66</accession>
<reference evidence="1 2" key="1">
    <citation type="submission" date="2016-09" db="EMBL/GenBank/DDBJ databases">
        <authorList>
            <person name="Capua I."/>
            <person name="De Benedictis P."/>
            <person name="Joannis T."/>
            <person name="Lombin L.H."/>
            <person name="Cattoli G."/>
        </authorList>
    </citation>
    <scope>NUCLEOTIDE SEQUENCE [LARGE SCALE GENOMIC DNA]</scope>
    <source>
        <strain evidence="1 2">UB20</strain>
    </source>
</reference>
<dbReference type="EMBL" id="FMMM01000080">
    <property type="protein sequence ID" value="SCQ24526.1"/>
    <property type="molecule type" value="Genomic_DNA"/>
</dbReference>
<name>A0A1D3UW66_TANFO</name>
<evidence type="ECO:0000313" key="2">
    <source>
        <dbReference type="Proteomes" id="UP000182057"/>
    </source>
</evidence>
<evidence type="ECO:0000313" key="1">
    <source>
        <dbReference type="EMBL" id="SCQ24526.1"/>
    </source>
</evidence>
<organism evidence="1 2">
    <name type="scientific">Tannerella forsythia</name>
    <name type="common">Bacteroides forsythus</name>
    <dbReference type="NCBI Taxonomy" id="28112"/>
    <lineage>
        <taxon>Bacteria</taxon>
        <taxon>Pseudomonadati</taxon>
        <taxon>Bacteroidota</taxon>
        <taxon>Bacteroidia</taxon>
        <taxon>Bacteroidales</taxon>
        <taxon>Tannerellaceae</taxon>
        <taxon>Tannerella</taxon>
    </lineage>
</organism>